<dbReference type="PANTHER" id="PTHR11360:SF284">
    <property type="entry name" value="EG:103B4.3 PROTEIN-RELATED"/>
    <property type="match status" value="1"/>
</dbReference>
<evidence type="ECO:0000313" key="6">
    <source>
        <dbReference type="EMBL" id="MCL1137222.1"/>
    </source>
</evidence>
<feature type="transmembrane region" description="Helical" evidence="4">
    <location>
        <begin position="44"/>
        <end position="63"/>
    </location>
</feature>
<feature type="transmembrane region" description="Helical" evidence="4">
    <location>
        <begin position="99"/>
        <end position="123"/>
    </location>
</feature>
<feature type="transmembrane region" description="Helical" evidence="4">
    <location>
        <begin position="75"/>
        <end position="93"/>
    </location>
</feature>
<evidence type="ECO:0000256" key="3">
    <source>
        <dbReference type="ARBA" id="ARBA00023136"/>
    </source>
</evidence>
<feature type="domain" description="Major facilitator superfamily (MFS) profile" evidence="5">
    <location>
        <begin position="8"/>
        <end position="394"/>
    </location>
</feature>
<dbReference type="Gene3D" id="1.20.1250.20">
    <property type="entry name" value="MFS general substrate transporter like domains"/>
    <property type="match status" value="1"/>
</dbReference>
<dbReference type="InterPro" id="IPR050327">
    <property type="entry name" value="Proton-linked_MCT"/>
</dbReference>
<keyword evidence="2 4" id="KW-1133">Transmembrane helix</keyword>
<evidence type="ECO:0000313" key="7">
    <source>
        <dbReference type="Proteomes" id="UP001139293"/>
    </source>
</evidence>
<dbReference type="Pfam" id="PF07690">
    <property type="entry name" value="MFS_1"/>
    <property type="match status" value="1"/>
</dbReference>
<evidence type="ECO:0000259" key="5">
    <source>
        <dbReference type="PROSITE" id="PS50850"/>
    </source>
</evidence>
<accession>A0A9X2CCS8</accession>
<dbReference type="PROSITE" id="PS50850">
    <property type="entry name" value="MFS"/>
    <property type="match status" value="1"/>
</dbReference>
<dbReference type="InterPro" id="IPR020846">
    <property type="entry name" value="MFS_dom"/>
</dbReference>
<organism evidence="6 7">
    <name type="scientific">Shewanella pneumatophori</name>
    <dbReference type="NCBI Taxonomy" id="314092"/>
    <lineage>
        <taxon>Bacteria</taxon>
        <taxon>Pseudomonadati</taxon>
        <taxon>Pseudomonadota</taxon>
        <taxon>Gammaproteobacteria</taxon>
        <taxon>Alteromonadales</taxon>
        <taxon>Shewanellaceae</taxon>
        <taxon>Shewanella</taxon>
    </lineage>
</organism>
<reference evidence="6" key="1">
    <citation type="submission" date="2022-01" db="EMBL/GenBank/DDBJ databases">
        <title>Whole genome-based taxonomy of the Shewanellaceae.</title>
        <authorList>
            <person name="Martin-Rodriguez A.J."/>
        </authorList>
    </citation>
    <scope>NUCLEOTIDE SEQUENCE</scope>
    <source>
        <strain evidence="6">KCTC 23973</strain>
    </source>
</reference>
<feature type="transmembrane region" description="Helical" evidence="4">
    <location>
        <begin position="215"/>
        <end position="236"/>
    </location>
</feature>
<dbReference type="InterPro" id="IPR011701">
    <property type="entry name" value="MFS"/>
</dbReference>
<dbReference type="InterPro" id="IPR036259">
    <property type="entry name" value="MFS_trans_sf"/>
</dbReference>
<sequence>MSIFRFPLLVWLGIGILIISLGIRQSFGIFMMPISMSFDAGREFFSLAIALQNLLFGVFQPFTGMAADRFGSKKVIMFGALAYGLGLLLTSISNTSEMFYISISMLIGLGLSATSYVVVLGAVAKVVPAEHTAKAFGLTTAAGSFGMFAVIPGAQSLLTHFDWQTALQVFALLCCFMFAFASFMKTAKSNDNSKEQLNDQTLKQALAEACTNRNYWLIHMGFFVCGFHVMFIATHLPSYLADKHLDASTAALALAYVGIFNIFGSYFWGVMGDRFSKRYVMSALYLVRTAVIAAFVTLPVTDNTAAIFGAAIGFCWLGTVPLTSGLVRQIFGARYLSTLYGLVFFTHQVGSFLGAWVGGRIYDYYGSYEPIWWSTVVLAFIAALLHLPIDDRPVSEVKLSKNSHNREANRNSELPLVDKPMGSL</sequence>
<dbReference type="Proteomes" id="UP001139293">
    <property type="component" value="Unassembled WGS sequence"/>
</dbReference>
<feature type="transmembrane region" description="Helical" evidence="4">
    <location>
        <begin position="166"/>
        <end position="184"/>
    </location>
</feature>
<comment type="caution">
    <text evidence="6">The sequence shown here is derived from an EMBL/GenBank/DDBJ whole genome shotgun (WGS) entry which is preliminary data.</text>
</comment>
<evidence type="ECO:0000256" key="4">
    <source>
        <dbReference type="SAM" id="Phobius"/>
    </source>
</evidence>
<dbReference type="CDD" id="cd17355">
    <property type="entry name" value="MFS_YcxA_like"/>
    <property type="match status" value="1"/>
</dbReference>
<feature type="transmembrane region" description="Helical" evidence="4">
    <location>
        <begin position="339"/>
        <end position="359"/>
    </location>
</feature>
<keyword evidence="7" id="KW-1185">Reference proteome</keyword>
<dbReference type="EMBL" id="JAKILB010000001">
    <property type="protein sequence ID" value="MCL1137222.1"/>
    <property type="molecule type" value="Genomic_DNA"/>
</dbReference>
<gene>
    <name evidence="6" type="ORF">L2740_01360</name>
</gene>
<dbReference type="RefSeq" id="WP_248948169.1">
    <property type="nucleotide sequence ID" value="NZ_JAKILB010000001.1"/>
</dbReference>
<evidence type="ECO:0000256" key="1">
    <source>
        <dbReference type="ARBA" id="ARBA00022692"/>
    </source>
</evidence>
<feature type="transmembrane region" description="Helical" evidence="4">
    <location>
        <begin position="306"/>
        <end position="327"/>
    </location>
</feature>
<dbReference type="AlphaFoldDB" id="A0A9X2CCS8"/>
<dbReference type="PANTHER" id="PTHR11360">
    <property type="entry name" value="MONOCARBOXYLATE TRANSPORTER"/>
    <property type="match status" value="1"/>
</dbReference>
<proteinExistence type="predicted"/>
<feature type="transmembrane region" description="Helical" evidence="4">
    <location>
        <begin position="371"/>
        <end position="389"/>
    </location>
</feature>
<name>A0A9X2CCS8_9GAMM</name>
<protein>
    <submittedName>
        <fullName evidence="6">MFS transporter</fullName>
    </submittedName>
</protein>
<dbReference type="GO" id="GO:0022857">
    <property type="term" value="F:transmembrane transporter activity"/>
    <property type="evidence" value="ECO:0007669"/>
    <property type="project" value="InterPro"/>
</dbReference>
<feature type="transmembrane region" description="Helical" evidence="4">
    <location>
        <begin position="135"/>
        <end position="154"/>
    </location>
</feature>
<evidence type="ECO:0000256" key="2">
    <source>
        <dbReference type="ARBA" id="ARBA00022989"/>
    </source>
</evidence>
<dbReference type="SUPFAM" id="SSF103473">
    <property type="entry name" value="MFS general substrate transporter"/>
    <property type="match status" value="1"/>
</dbReference>
<feature type="transmembrane region" description="Helical" evidence="4">
    <location>
        <begin position="248"/>
        <end position="268"/>
    </location>
</feature>
<keyword evidence="1 4" id="KW-0812">Transmembrane</keyword>
<keyword evidence="3 4" id="KW-0472">Membrane</keyword>
<feature type="transmembrane region" description="Helical" evidence="4">
    <location>
        <begin position="280"/>
        <end position="300"/>
    </location>
</feature>